<keyword evidence="1" id="KW-0479">Metal-binding</keyword>
<gene>
    <name evidence="8" type="ORF">pdam_00015237</name>
</gene>
<dbReference type="InterPro" id="IPR006612">
    <property type="entry name" value="THAP_Znf"/>
</dbReference>
<dbReference type="AlphaFoldDB" id="A0A3M6TAW1"/>
<name>A0A3M6TAW1_POCDA</name>
<keyword evidence="9" id="KW-1185">Reference proteome</keyword>
<evidence type="ECO:0000259" key="7">
    <source>
        <dbReference type="PROSITE" id="PS50950"/>
    </source>
</evidence>
<dbReference type="Proteomes" id="UP000275408">
    <property type="component" value="Unassembled WGS sequence"/>
</dbReference>
<feature type="region of interest" description="Disordered" evidence="6">
    <location>
        <begin position="30"/>
        <end position="62"/>
    </location>
</feature>
<evidence type="ECO:0000256" key="3">
    <source>
        <dbReference type="ARBA" id="ARBA00022833"/>
    </source>
</evidence>
<evidence type="ECO:0000256" key="6">
    <source>
        <dbReference type="SAM" id="MobiDB-lite"/>
    </source>
</evidence>
<feature type="compositionally biased region" description="Polar residues" evidence="6">
    <location>
        <begin position="176"/>
        <end position="193"/>
    </location>
</feature>
<feature type="domain" description="THAP-type" evidence="7">
    <location>
        <begin position="69"/>
        <end position="158"/>
    </location>
</feature>
<feature type="compositionally biased region" description="Polar residues" evidence="6">
    <location>
        <begin position="46"/>
        <end position="62"/>
    </location>
</feature>
<reference evidence="8 9" key="1">
    <citation type="journal article" date="2018" name="Sci. Rep.">
        <title>Comparative analysis of the Pocillopora damicornis genome highlights role of immune system in coral evolution.</title>
        <authorList>
            <person name="Cunning R."/>
            <person name="Bay R.A."/>
            <person name="Gillette P."/>
            <person name="Baker A.C."/>
            <person name="Traylor-Knowles N."/>
        </authorList>
    </citation>
    <scope>NUCLEOTIDE SEQUENCE [LARGE SCALE GENOMIC DNA]</scope>
    <source>
        <strain evidence="8">RSMAS</strain>
        <tissue evidence="8">Whole animal</tissue>
    </source>
</reference>
<dbReference type="PANTHER" id="PTHR46927">
    <property type="entry name" value="AGAP005574-PA"/>
    <property type="match status" value="1"/>
</dbReference>
<proteinExistence type="predicted"/>
<keyword evidence="2 5" id="KW-0863">Zinc-finger</keyword>
<evidence type="ECO:0000256" key="2">
    <source>
        <dbReference type="ARBA" id="ARBA00022771"/>
    </source>
</evidence>
<sequence>MRTVEVCFLMNPLRSDPSCVIKLSLTRGPSVGAEPTNGSDVEVRTHSTSVNKSTGTSSESKTRYKNTIMSQRCVAGGCSNTRSDGVSLHKWPEDPHFASLWTRAVKNTRSDFVDPINSSCLCSIHFATDSFEEQSVLAKSMGLKTKALLKYNAVPSMFDTNPPVKKETKARGRKNLLSSQVDETSAGSSKQNR</sequence>
<dbReference type="EMBL" id="RCHS01003995">
    <property type="protein sequence ID" value="RMX38493.1"/>
    <property type="molecule type" value="Genomic_DNA"/>
</dbReference>
<dbReference type="GO" id="GO:0003677">
    <property type="term" value="F:DNA binding"/>
    <property type="evidence" value="ECO:0007669"/>
    <property type="project" value="UniProtKB-UniRule"/>
</dbReference>
<dbReference type="PROSITE" id="PS50950">
    <property type="entry name" value="ZF_THAP"/>
    <property type="match status" value="1"/>
</dbReference>
<dbReference type="SMART" id="SM00980">
    <property type="entry name" value="THAP"/>
    <property type="match status" value="1"/>
</dbReference>
<feature type="region of interest" description="Disordered" evidence="6">
    <location>
        <begin position="160"/>
        <end position="193"/>
    </location>
</feature>
<protein>
    <recommendedName>
        <fullName evidence="7">THAP-type domain-containing protein</fullName>
    </recommendedName>
</protein>
<evidence type="ECO:0000256" key="5">
    <source>
        <dbReference type="PROSITE-ProRule" id="PRU00309"/>
    </source>
</evidence>
<keyword evidence="3" id="KW-0862">Zinc</keyword>
<dbReference type="InterPro" id="IPR052224">
    <property type="entry name" value="THAP_domain_protein"/>
</dbReference>
<keyword evidence="4 5" id="KW-0238">DNA-binding</keyword>
<evidence type="ECO:0000313" key="9">
    <source>
        <dbReference type="Proteomes" id="UP000275408"/>
    </source>
</evidence>
<dbReference type="SUPFAM" id="SSF57716">
    <property type="entry name" value="Glucocorticoid receptor-like (DNA-binding domain)"/>
    <property type="match status" value="1"/>
</dbReference>
<comment type="caution">
    <text evidence="8">The sequence shown here is derived from an EMBL/GenBank/DDBJ whole genome shotgun (WGS) entry which is preliminary data.</text>
</comment>
<evidence type="ECO:0000313" key="8">
    <source>
        <dbReference type="EMBL" id="RMX38493.1"/>
    </source>
</evidence>
<dbReference type="PANTHER" id="PTHR46927:SF2">
    <property type="entry name" value="THAP DOMAIN-CONTAINING PROTEIN 8"/>
    <property type="match status" value="1"/>
</dbReference>
<dbReference type="GO" id="GO:0008270">
    <property type="term" value="F:zinc ion binding"/>
    <property type="evidence" value="ECO:0007669"/>
    <property type="project" value="UniProtKB-KW"/>
</dbReference>
<evidence type="ECO:0000256" key="1">
    <source>
        <dbReference type="ARBA" id="ARBA00022723"/>
    </source>
</evidence>
<dbReference type="Pfam" id="PF05485">
    <property type="entry name" value="THAP"/>
    <property type="match status" value="1"/>
</dbReference>
<organism evidence="8 9">
    <name type="scientific">Pocillopora damicornis</name>
    <name type="common">Cauliflower coral</name>
    <name type="synonym">Millepora damicornis</name>
    <dbReference type="NCBI Taxonomy" id="46731"/>
    <lineage>
        <taxon>Eukaryota</taxon>
        <taxon>Metazoa</taxon>
        <taxon>Cnidaria</taxon>
        <taxon>Anthozoa</taxon>
        <taxon>Hexacorallia</taxon>
        <taxon>Scleractinia</taxon>
        <taxon>Astrocoeniina</taxon>
        <taxon>Pocilloporidae</taxon>
        <taxon>Pocillopora</taxon>
    </lineage>
</organism>
<accession>A0A3M6TAW1</accession>
<evidence type="ECO:0000256" key="4">
    <source>
        <dbReference type="ARBA" id="ARBA00023125"/>
    </source>
</evidence>